<protein>
    <submittedName>
        <fullName evidence="1">Uncharacterized protein</fullName>
    </submittedName>
</protein>
<dbReference type="EMBL" id="CAAALY010028329">
    <property type="protein sequence ID" value="VEL16405.1"/>
    <property type="molecule type" value="Genomic_DNA"/>
</dbReference>
<reference evidence="1" key="1">
    <citation type="submission" date="2018-11" db="EMBL/GenBank/DDBJ databases">
        <authorList>
            <consortium name="Pathogen Informatics"/>
        </authorList>
    </citation>
    <scope>NUCLEOTIDE SEQUENCE</scope>
</reference>
<keyword evidence="2" id="KW-1185">Reference proteome</keyword>
<sequence length="70" mass="7931">MMAGTRASEAQYRDIPEWKKAVQGGTRTGAVGKKIVRSILEQRQSLPIYKLKDELIKVIFVCTNILGFDY</sequence>
<evidence type="ECO:0000313" key="2">
    <source>
        <dbReference type="Proteomes" id="UP000784294"/>
    </source>
</evidence>
<accession>A0A3S5FD36</accession>
<dbReference type="OrthoDB" id="10253254at2759"/>
<comment type="caution">
    <text evidence="1">The sequence shown here is derived from an EMBL/GenBank/DDBJ whole genome shotgun (WGS) entry which is preliminary data.</text>
</comment>
<name>A0A3S5FD36_9PLAT</name>
<dbReference type="AlphaFoldDB" id="A0A3S5FD36"/>
<gene>
    <name evidence="1" type="ORF">PXEA_LOCUS9845</name>
</gene>
<proteinExistence type="predicted"/>
<organism evidence="1 2">
    <name type="scientific">Protopolystoma xenopodis</name>
    <dbReference type="NCBI Taxonomy" id="117903"/>
    <lineage>
        <taxon>Eukaryota</taxon>
        <taxon>Metazoa</taxon>
        <taxon>Spiralia</taxon>
        <taxon>Lophotrochozoa</taxon>
        <taxon>Platyhelminthes</taxon>
        <taxon>Monogenea</taxon>
        <taxon>Polyopisthocotylea</taxon>
        <taxon>Polystomatidea</taxon>
        <taxon>Polystomatidae</taxon>
        <taxon>Protopolystoma</taxon>
    </lineage>
</organism>
<evidence type="ECO:0000313" key="1">
    <source>
        <dbReference type="EMBL" id="VEL16405.1"/>
    </source>
</evidence>
<dbReference type="Proteomes" id="UP000784294">
    <property type="component" value="Unassembled WGS sequence"/>
</dbReference>